<organism evidence="9 10">
    <name type="scientific">Ilyomonas limi</name>
    <dbReference type="NCBI Taxonomy" id="2575867"/>
    <lineage>
        <taxon>Bacteria</taxon>
        <taxon>Pseudomonadati</taxon>
        <taxon>Bacteroidota</taxon>
        <taxon>Chitinophagia</taxon>
        <taxon>Chitinophagales</taxon>
        <taxon>Chitinophagaceae</taxon>
        <taxon>Ilyomonas</taxon>
    </lineage>
</organism>
<dbReference type="AlphaFoldDB" id="A0A4U3L751"/>
<keyword evidence="7" id="KW-0460">Magnesium</keyword>
<dbReference type="GO" id="GO:0009103">
    <property type="term" value="P:lipopolysaccharide biosynthetic process"/>
    <property type="evidence" value="ECO:0007669"/>
    <property type="project" value="TreeGrafter"/>
</dbReference>
<comment type="subcellular location">
    <subcellularLocation>
        <location evidence="1">Cell membrane</location>
        <topology evidence="1">Multi-pass membrane protein</topology>
    </subcellularLocation>
</comment>
<dbReference type="PANTHER" id="PTHR22926:SF3">
    <property type="entry name" value="UNDECAPRENYL-PHOSPHATE ALPHA-N-ACETYLGLUCOSAMINYL 1-PHOSPHATE TRANSFERASE"/>
    <property type="match status" value="1"/>
</dbReference>
<dbReference type="InterPro" id="IPR000715">
    <property type="entry name" value="Glycosyl_transferase_4"/>
</dbReference>
<feature type="transmembrane region" description="Helical" evidence="8">
    <location>
        <begin position="132"/>
        <end position="154"/>
    </location>
</feature>
<dbReference type="EMBL" id="SZQL01000003">
    <property type="protein sequence ID" value="TKK70279.1"/>
    <property type="molecule type" value="Genomic_DNA"/>
</dbReference>
<evidence type="ECO:0000256" key="6">
    <source>
        <dbReference type="ARBA" id="ARBA00023136"/>
    </source>
</evidence>
<dbReference type="GO" id="GO:0071555">
    <property type="term" value="P:cell wall organization"/>
    <property type="evidence" value="ECO:0007669"/>
    <property type="project" value="TreeGrafter"/>
</dbReference>
<feature type="transmembrane region" description="Helical" evidence="8">
    <location>
        <begin position="319"/>
        <end position="340"/>
    </location>
</feature>
<dbReference type="GO" id="GO:0005886">
    <property type="term" value="C:plasma membrane"/>
    <property type="evidence" value="ECO:0007669"/>
    <property type="project" value="UniProtKB-SubCell"/>
</dbReference>
<dbReference type="GO" id="GO:0044038">
    <property type="term" value="P:cell wall macromolecule biosynthetic process"/>
    <property type="evidence" value="ECO:0007669"/>
    <property type="project" value="TreeGrafter"/>
</dbReference>
<keyword evidence="3 9" id="KW-0808">Transferase</keyword>
<keyword evidence="4 8" id="KW-0812">Transmembrane</keyword>
<evidence type="ECO:0000256" key="2">
    <source>
        <dbReference type="ARBA" id="ARBA00022475"/>
    </source>
</evidence>
<feature type="transmembrane region" description="Helical" evidence="8">
    <location>
        <begin position="161"/>
        <end position="179"/>
    </location>
</feature>
<gene>
    <name evidence="9" type="ORF">FC093_05895</name>
</gene>
<keyword evidence="10" id="KW-1185">Reference proteome</keyword>
<comment type="cofactor">
    <cofactor evidence="7">
        <name>Mg(2+)</name>
        <dbReference type="ChEBI" id="CHEBI:18420"/>
    </cofactor>
</comment>
<dbReference type="CDD" id="cd06853">
    <property type="entry name" value="GT_WecA_like"/>
    <property type="match status" value="1"/>
</dbReference>
<feature type="transmembrane region" description="Helical" evidence="8">
    <location>
        <begin position="74"/>
        <end position="90"/>
    </location>
</feature>
<feature type="binding site" evidence="7">
    <location>
        <position position="153"/>
    </location>
    <ligand>
        <name>Mg(2+)</name>
        <dbReference type="ChEBI" id="CHEBI:18420"/>
    </ligand>
</feature>
<keyword evidence="7" id="KW-0479">Metal-binding</keyword>
<keyword evidence="5 8" id="KW-1133">Transmembrane helix</keyword>
<feature type="transmembrane region" description="Helical" evidence="8">
    <location>
        <begin position="185"/>
        <end position="204"/>
    </location>
</feature>
<feature type="transmembrane region" description="Helical" evidence="8">
    <location>
        <begin position="47"/>
        <end position="68"/>
    </location>
</feature>
<evidence type="ECO:0000256" key="8">
    <source>
        <dbReference type="SAM" id="Phobius"/>
    </source>
</evidence>
<accession>A0A4U3L751</accession>
<feature type="transmembrane region" description="Helical" evidence="8">
    <location>
        <begin position="102"/>
        <end position="120"/>
    </location>
</feature>
<feature type="binding site" evidence="7">
    <location>
        <position position="213"/>
    </location>
    <ligand>
        <name>Mg(2+)</name>
        <dbReference type="ChEBI" id="CHEBI:18420"/>
    </ligand>
</feature>
<dbReference type="Pfam" id="PF00953">
    <property type="entry name" value="Glycos_transf_4"/>
    <property type="match status" value="1"/>
</dbReference>
<dbReference type="RefSeq" id="WP_137260824.1">
    <property type="nucleotide sequence ID" value="NZ_SZQL01000003.1"/>
</dbReference>
<dbReference type="InterPro" id="IPR018480">
    <property type="entry name" value="PNAcMuramoyl-5peptid_Trfase_CS"/>
</dbReference>
<dbReference type="OrthoDB" id="9783652at2"/>
<evidence type="ECO:0000256" key="3">
    <source>
        <dbReference type="ARBA" id="ARBA00022679"/>
    </source>
</evidence>
<evidence type="ECO:0000256" key="5">
    <source>
        <dbReference type="ARBA" id="ARBA00022989"/>
    </source>
</evidence>
<keyword evidence="6 8" id="KW-0472">Membrane</keyword>
<evidence type="ECO:0000256" key="7">
    <source>
        <dbReference type="PIRSR" id="PIRSR600715-1"/>
    </source>
</evidence>
<feature type="transmembrane region" description="Helical" evidence="8">
    <location>
        <begin position="6"/>
        <end position="26"/>
    </location>
</feature>
<dbReference type="PROSITE" id="PS01348">
    <property type="entry name" value="MRAY_2"/>
    <property type="match status" value="1"/>
</dbReference>
<feature type="transmembrane region" description="Helical" evidence="8">
    <location>
        <begin position="291"/>
        <end position="313"/>
    </location>
</feature>
<keyword evidence="2" id="KW-1003">Cell membrane</keyword>
<comment type="caution">
    <text evidence="9">The sequence shown here is derived from an EMBL/GenBank/DDBJ whole genome shotgun (WGS) entry which is preliminary data.</text>
</comment>
<proteinExistence type="predicted"/>
<feature type="transmembrane region" description="Helical" evidence="8">
    <location>
        <begin position="247"/>
        <end position="270"/>
    </location>
</feature>
<dbReference type="Proteomes" id="UP000305848">
    <property type="component" value="Unassembled WGS sequence"/>
</dbReference>
<name>A0A4U3L751_9BACT</name>
<feature type="transmembrane region" description="Helical" evidence="8">
    <location>
        <begin position="216"/>
        <end position="235"/>
    </location>
</feature>
<sequence length="382" mass="42015">MQQIIVGAVVAFFISFYLIPILIELAKSKQLVDIPDARKIHKDPVPRFGGIGIFSGFLFSLLLSASINNSFLEFQYLIAAFLIVFFLGVGDDIMILSPLKKFIGQLAASFILIVKGHLLIDNLYGFLGIHEIPVLLSYILTYFTIVVVINAINLIDGVDGLAGSLSLISTLFFGSWFYVNGDLAYALIAFTLAGSIVAFLYYNFNPAKIFMGDAGSLMLGLINAILVIRFITAAPTATTFTASASPAVGFGLLLIPLMDTLRVFCIRLYQKKSPFFPDRNHIHHLFLDKGFSSRATTLILASLSLIFSLLSFACASFNVTVLILLQAATFFSVVYLLSVYRPAHVRVRKSKAGNIIIESTARKPGFITIFYKREKAVSAEEQ</sequence>
<evidence type="ECO:0000256" key="4">
    <source>
        <dbReference type="ARBA" id="ARBA00022692"/>
    </source>
</evidence>
<evidence type="ECO:0000256" key="1">
    <source>
        <dbReference type="ARBA" id="ARBA00004651"/>
    </source>
</evidence>
<dbReference type="GO" id="GO:0016780">
    <property type="term" value="F:phosphotransferase activity, for other substituted phosphate groups"/>
    <property type="evidence" value="ECO:0007669"/>
    <property type="project" value="InterPro"/>
</dbReference>
<evidence type="ECO:0000313" key="10">
    <source>
        <dbReference type="Proteomes" id="UP000305848"/>
    </source>
</evidence>
<dbReference type="GO" id="GO:0046872">
    <property type="term" value="F:metal ion binding"/>
    <property type="evidence" value="ECO:0007669"/>
    <property type="project" value="UniProtKB-KW"/>
</dbReference>
<evidence type="ECO:0000313" key="9">
    <source>
        <dbReference type="EMBL" id="TKK70279.1"/>
    </source>
</evidence>
<dbReference type="PANTHER" id="PTHR22926">
    <property type="entry name" value="PHOSPHO-N-ACETYLMURAMOYL-PENTAPEPTIDE-TRANSFERASE"/>
    <property type="match status" value="1"/>
</dbReference>
<protein>
    <submittedName>
        <fullName evidence="9">Undecaprenyl/decaprenyl-phosphate alpha-N-acetylglucosaminyl 1-phosphate transferase</fullName>
    </submittedName>
</protein>
<reference evidence="9 10" key="1">
    <citation type="submission" date="2019-05" db="EMBL/GenBank/DDBJ databases">
        <title>Panacibacter sp. strain 17mud1-8 Genome sequencing and assembly.</title>
        <authorList>
            <person name="Chhetri G."/>
        </authorList>
    </citation>
    <scope>NUCLEOTIDE SEQUENCE [LARGE SCALE GENOMIC DNA]</scope>
    <source>
        <strain evidence="9 10">17mud1-8</strain>
    </source>
</reference>